<comment type="caution">
    <text evidence="1">The sequence shown here is derived from an EMBL/GenBank/DDBJ whole genome shotgun (WGS) entry which is preliminary data.</text>
</comment>
<reference evidence="1 2" key="1">
    <citation type="submission" date="2015-04" db="EMBL/GenBank/DDBJ databases">
        <title>Genome sequence of Ceratocystis platani, a major pathogen of plane trees.</title>
        <authorList>
            <person name="Belbahri L."/>
        </authorList>
    </citation>
    <scope>NUCLEOTIDE SEQUENCE [LARGE SCALE GENOMIC DNA]</scope>
    <source>
        <strain evidence="1 2">CFO</strain>
    </source>
</reference>
<dbReference type="Proteomes" id="UP000034841">
    <property type="component" value="Unassembled WGS sequence"/>
</dbReference>
<evidence type="ECO:0000313" key="1">
    <source>
        <dbReference type="EMBL" id="KKF92577.1"/>
    </source>
</evidence>
<keyword evidence="2" id="KW-1185">Reference proteome</keyword>
<sequence>MASFGPLGMPRVHDRRHIDPVVEGLLYKFPEVASSKYAAGPQVSSSASSPSIATVVDSNTMSTAEKNGKRSTSAEKNIDCDVYSVQSSSTSSTLVSLKNKFRKSFSSH</sequence>
<organism evidence="1 2">
    <name type="scientific">Ceratocystis fimbriata f. sp. platani</name>
    <dbReference type="NCBI Taxonomy" id="88771"/>
    <lineage>
        <taxon>Eukaryota</taxon>
        <taxon>Fungi</taxon>
        <taxon>Dikarya</taxon>
        <taxon>Ascomycota</taxon>
        <taxon>Pezizomycotina</taxon>
        <taxon>Sordariomycetes</taxon>
        <taxon>Hypocreomycetidae</taxon>
        <taxon>Microascales</taxon>
        <taxon>Ceratocystidaceae</taxon>
        <taxon>Ceratocystis</taxon>
    </lineage>
</organism>
<protein>
    <submittedName>
        <fullName evidence="1">Uncharacterized protein</fullName>
    </submittedName>
</protein>
<accession>A0A0F8CPF0</accession>
<name>A0A0F8CPF0_CERFI</name>
<dbReference type="EMBL" id="LBBL01000375">
    <property type="protein sequence ID" value="KKF92577.1"/>
    <property type="molecule type" value="Genomic_DNA"/>
</dbReference>
<gene>
    <name evidence="1" type="ORF">CFO_g5074</name>
</gene>
<evidence type="ECO:0000313" key="2">
    <source>
        <dbReference type="Proteomes" id="UP000034841"/>
    </source>
</evidence>
<proteinExistence type="predicted"/>
<dbReference type="AlphaFoldDB" id="A0A0F8CPF0"/>